<dbReference type="Gene3D" id="3.30.1340.30">
    <property type="match status" value="4"/>
</dbReference>
<reference evidence="2 3" key="1">
    <citation type="submission" date="2015-12" db="EMBL/GenBank/DDBJ databases">
        <authorList>
            <person name="Shamseldin A."/>
            <person name="Moawad H."/>
            <person name="Abd El-Rahim W.M."/>
            <person name="Sadowsky M.J."/>
        </authorList>
    </citation>
    <scope>NUCLEOTIDE SEQUENCE [LARGE SCALE GENOMIC DNA]</scope>
    <source>
        <strain evidence="2 3">DG5B</strain>
    </source>
</reference>
<evidence type="ECO:0000313" key="3">
    <source>
        <dbReference type="Proteomes" id="UP000059542"/>
    </source>
</evidence>
<feature type="domain" description="BON" evidence="1">
    <location>
        <begin position="309"/>
        <end position="377"/>
    </location>
</feature>
<proteinExistence type="predicted"/>
<name>A0A0U4C706_9BACT</name>
<organism evidence="2 3">
    <name type="scientific">Hymenobacter sedentarius</name>
    <dbReference type="NCBI Taxonomy" id="1411621"/>
    <lineage>
        <taxon>Bacteria</taxon>
        <taxon>Pseudomonadati</taxon>
        <taxon>Bacteroidota</taxon>
        <taxon>Cytophagia</taxon>
        <taxon>Cytophagales</taxon>
        <taxon>Hymenobacteraceae</taxon>
        <taxon>Hymenobacter</taxon>
    </lineage>
</organism>
<feature type="domain" description="BON" evidence="1">
    <location>
        <begin position="152"/>
        <end position="220"/>
    </location>
</feature>
<feature type="domain" description="BON" evidence="1">
    <location>
        <begin position="78"/>
        <end position="146"/>
    </location>
</feature>
<evidence type="ECO:0000313" key="2">
    <source>
        <dbReference type="EMBL" id="ALW86738.1"/>
    </source>
</evidence>
<evidence type="ECO:0000259" key="1">
    <source>
        <dbReference type="PROSITE" id="PS50914"/>
    </source>
</evidence>
<dbReference type="Gene3D" id="3.40.1520.20">
    <property type="match status" value="1"/>
</dbReference>
<dbReference type="AlphaFoldDB" id="A0A0U4C706"/>
<dbReference type="EMBL" id="CP013909">
    <property type="protein sequence ID" value="ALW86738.1"/>
    <property type="molecule type" value="Genomic_DNA"/>
</dbReference>
<gene>
    <name evidence="2" type="ORF">AUC43_17630</name>
</gene>
<dbReference type="Proteomes" id="UP000059542">
    <property type="component" value="Chromosome"/>
</dbReference>
<feature type="domain" description="BON" evidence="1">
    <location>
        <begin position="236"/>
        <end position="304"/>
    </location>
</feature>
<sequence>MEERLADHDIKQAVERLFKLKKGVQANLLEVACREGIVELTGLTDSLLSRQRAEDLAKAVRGVRGVINEISVHTADLPNAELLCRVEIALMQDPATRGYKVCCHTHDGQVTVEGTLQSWAEEQLVLQVLKGVPGVRQLNNRLTVRGASLPKSDQDITALIQELLEWDIRVKSDLVHVRTTKGEVHLSGTVGTAAEHDQAVATAYVAGATRVDATELQVASWALDKELRSEKNQPKADADVAQAILDALRFDPRVDEQPLEVHVHNGVATLLGTIGNLRARDAAGQDAANVVGVGTVHNLLQVQHLHPSPDSIIQEHAQAALAHDAYLGRYAFTLAVKEGKVELYGTVGSHYEQERAAEVVAGVNHVAEVVNHVVLYDAENEVPESPLPSDTVVTAPESLGHLEPDDVLKDRIRTHFYWSAQLHDQDISVSVHDGRVTLTGTVDSALERRQAAAEAHACGAVEVNNHLNVRPAA</sequence>
<dbReference type="InterPro" id="IPR014004">
    <property type="entry name" value="Transpt-assoc_nodulatn_dom_bac"/>
</dbReference>
<dbReference type="InterPro" id="IPR007055">
    <property type="entry name" value="BON_dom"/>
</dbReference>
<dbReference type="Pfam" id="PF04972">
    <property type="entry name" value="BON"/>
    <property type="match status" value="6"/>
</dbReference>
<dbReference type="InterPro" id="IPR051686">
    <property type="entry name" value="Lipoprotein_DolP"/>
</dbReference>
<dbReference type="STRING" id="1411621.AUC43_17630"/>
<keyword evidence="3" id="KW-1185">Reference proteome</keyword>
<dbReference type="PROSITE" id="PS50914">
    <property type="entry name" value="BON"/>
    <property type="match status" value="6"/>
</dbReference>
<accession>A0A0U4C706</accession>
<dbReference type="SMART" id="SM00749">
    <property type="entry name" value="BON"/>
    <property type="match status" value="5"/>
</dbReference>
<dbReference type="PANTHER" id="PTHR34606">
    <property type="entry name" value="BON DOMAIN-CONTAINING PROTEIN"/>
    <property type="match status" value="1"/>
</dbReference>
<dbReference type="KEGG" id="hyg:AUC43_17630"/>
<dbReference type="PANTHER" id="PTHR34606:SF15">
    <property type="entry name" value="BON DOMAIN-CONTAINING PROTEIN"/>
    <property type="match status" value="1"/>
</dbReference>
<protein>
    <recommendedName>
        <fullName evidence="1">BON domain-containing protein</fullName>
    </recommendedName>
</protein>
<feature type="domain" description="BON" evidence="1">
    <location>
        <begin position="6"/>
        <end position="74"/>
    </location>
</feature>
<feature type="domain" description="BON" evidence="1">
    <location>
        <begin position="404"/>
        <end position="471"/>
    </location>
</feature>